<dbReference type="AlphaFoldDB" id="A0A2A6BH93"/>
<dbReference type="Proteomes" id="UP000005239">
    <property type="component" value="Unassembled WGS sequence"/>
</dbReference>
<organism evidence="1 2">
    <name type="scientific">Pristionchus pacificus</name>
    <name type="common">Parasitic nematode worm</name>
    <dbReference type="NCBI Taxonomy" id="54126"/>
    <lineage>
        <taxon>Eukaryota</taxon>
        <taxon>Metazoa</taxon>
        <taxon>Ecdysozoa</taxon>
        <taxon>Nematoda</taxon>
        <taxon>Chromadorea</taxon>
        <taxon>Rhabditida</taxon>
        <taxon>Rhabditina</taxon>
        <taxon>Diplogasteromorpha</taxon>
        <taxon>Diplogasteroidea</taxon>
        <taxon>Neodiplogasteridae</taxon>
        <taxon>Pristionchus</taxon>
    </lineage>
</organism>
<reference evidence="1" key="2">
    <citation type="submission" date="2022-06" db="UniProtKB">
        <authorList>
            <consortium name="EnsemblMetazoa"/>
        </authorList>
    </citation>
    <scope>IDENTIFICATION</scope>
    <source>
        <strain evidence="1">PS312</strain>
    </source>
</reference>
<sequence length="954" mass="108748">MSNAVSPSVIRDGASEADTPAGTSNEPTLRALLDAAFELGEVEIVNLRKLIEELKTDALRHLVVHKVSTRVDHPSIQHWVLSFDFNCQQSYSMWKTCTLAALFKLQISDIFLTSLSQMDFSVTLSFDETKNVLQYLKPLAEISHFEEVRFVEDQECKIAVFDQFFAGSSVNTIKFVPGMQEMRMSWKVEVDDFSPWLTLVRNLNPVKISYIPMQFTPELLDFLNECACLVDKMWIAVVRESNTDQLQICSLAKNVLSKKCNSLCISGKIASLSSAQIEELIQHFTDTKRKLTLIIAAKDSPNTIHASHRIGDYILETKGNMVEIEHISKRMKCFEYDVSDHDPTNKAKRRAMDRKAIEDFESCPLTDMLNVAQAHRKSLANKMLSLEQECTTNNFNLRIRNMFLQNEVNQFTMTFHFDSSIKRHMWCTVFEAAEANVGLIDHTVCLDRTYGFGFTVFPHTLIMTRKIPHYKLEEFKRMLQFMRPLFCKTNFITVCCEDQNSQTARLCTMLLMESSAVHINLVPGPAANSAETDDFSPWHNMVRIMKPKSLQYMRFRSTKRSMVFLVKAAQIITKISLISIGFIKHDLPLEFLRELFNGKCNSVQVQRNNSHSGAKITLNEIEGLIQILHHAGKRASLMISTEELIFEARIGEYTLTMDTRRHLPNHLILKVVVLLTIEHSRVLHVDTNSALRVIAQAIGKLTTVFGSADEHVPEMGFVLDQKVVASKSWSGDIKDWDCFGADLFFLTDDKKIYKATFLEPSSIQVKFVREVEEDETHLGHMLVSRPKDSGQFAYRLCDDPKGGIRINMEYATVFDGQEDDDLEDLRLEAIYRKKLIYVRESGGVTWARELTQSIIAIDVEEGPNAYDGRLSSVYAPEEASLIYLLTDMCELTVLHPITMEERSFGLSCPSSSEPLEMFSFVGVHRGKVTLKDELKQFERDAADFAEEIKTDEDE</sequence>
<proteinExistence type="predicted"/>
<reference evidence="2" key="1">
    <citation type="journal article" date="2008" name="Nat. Genet.">
        <title>The Pristionchus pacificus genome provides a unique perspective on nematode lifestyle and parasitism.</title>
        <authorList>
            <person name="Dieterich C."/>
            <person name="Clifton S.W."/>
            <person name="Schuster L.N."/>
            <person name="Chinwalla A."/>
            <person name="Delehaunty K."/>
            <person name="Dinkelacker I."/>
            <person name="Fulton L."/>
            <person name="Fulton R."/>
            <person name="Godfrey J."/>
            <person name="Minx P."/>
            <person name="Mitreva M."/>
            <person name="Roeseler W."/>
            <person name="Tian H."/>
            <person name="Witte H."/>
            <person name="Yang S.P."/>
            <person name="Wilson R.K."/>
            <person name="Sommer R.J."/>
        </authorList>
    </citation>
    <scope>NUCLEOTIDE SEQUENCE [LARGE SCALE GENOMIC DNA]</scope>
    <source>
        <strain evidence="2">PS312</strain>
    </source>
</reference>
<protein>
    <submittedName>
        <fullName evidence="1">Uncharacterized protein</fullName>
    </submittedName>
</protein>
<evidence type="ECO:0000313" key="2">
    <source>
        <dbReference type="Proteomes" id="UP000005239"/>
    </source>
</evidence>
<accession>A0A8R1YE99</accession>
<accession>A0A2A6BH93</accession>
<keyword evidence="2" id="KW-1185">Reference proteome</keyword>
<gene>
    <name evidence="1" type="primary">WBGene00102811</name>
</gene>
<evidence type="ECO:0000313" key="1">
    <source>
        <dbReference type="EnsemblMetazoa" id="PPA13257.1"/>
    </source>
</evidence>
<name>A0A2A6BH93_PRIPA</name>
<dbReference type="EnsemblMetazoa" id="PPA13257.1">
    <property type="protein sequence ID" value="PPA13257.1"/>
    <property type="gene ID" value="WBGene00102811"/>
</dbReference>